<dbReference type="Pfam" id="PF00072">
    <property type="entry name" value="Response_reg"/>
    <property type="match status" value="1"/>
</dbReference>
<evidence type="ECO:0000259" key="3">
    <source>
        <dbReference type="PROSITE" id="PS50887"/>
    </source>
</evidence>
<proteinExistence type="predicted"/>
<dbReference type="Gene3D" id="3.40.50.2300">
    <property type="match status" value="1"/>
</dbReference>
<dbReference type="RefSeq" id="WP_394476462.1">
    <property type="nucleotide sequence ID" value="NZ_JBIGHV010000002.1"/>
</dbReference>
<feature type="modified residue" description="4-aspartylphosphate" evidence="1">
    <location>
        <position position="53"/>
    </location>
</feature>
<dbReference type="PANTHER" id="PTHR33121:SF79">
    <property type="entry name" value="CYCLIC DI-GMP PHOSPHODIESTERASE PDED-RELATED"/>
    <property type="match status" value="1"/>
</dbReference>
<dbReference type="PROSITE" id="PS50110">
    <property type="entry name" value="RESPONSE_REGULATORY"/>
    <property type="match status" value="1"/>
</dbReference>
<dbReference type="InterPro" id="IPR058245">
    <property type="entry name" value="NreC/VraR/RcsB-like_REC"/>
</dbReference>
<dbReference type="InterPro" id="IPR043128">
    <property type="entry name" value="Rev_trsase/Diguanyl_cyclase"/>
</dbReference>
<dbReference type="InterPro" id="IPR050706">
    <property type="entry name" value="Cyclic-di-GMP_PDE-like"/>
</dbReference>
<evidence type="ECO:0000256" key="1">
    <source>
        <dbReference type="PROSITE-ProRule" id="PRU00169"/>
    </source>
</evidence>
<dbReference type="SMART" id="SM00448">
    <property type="entry name" value="REC"/>
    <property type="match status" value="1"/>
</dbReference>
<dbReference type="EMBL" id="JBIGHV010000002">
    <property type="protein sequence ID" value="MFG6429199.1"/>
    <property type="molecule type" value="Genomic_DNA"/>
</dbReference>
<evidence type="ECO:0000259" key="2">
    <source>
        <dbReference type="PROSITE" id="PS50110"/>
    </source>
</evidence>
<dbReference type="Proteomes" id="UP001606210">
    <property type="component" value="Unassembled WGS sequence"/>
</dbReference>
<dbReference type="InterPro" id="IPR000160">
    <property type="entry name" value="GGDEF_dom"/>
</dbReference>
<dbReference type="SUPFAM" id="SSF52172">
    <property type="entry name" value="CheY-like"/>
    <property type="match status" value="1"/>
</dbReference>
<protein>
    <submittedName>
        <fullName evidence="4">Response regulator</fullName>
    </submittedName>
</protein>
<name>A0ABW7EXV8_9BURK</name>
<feature type="domain" description="GGDEF" evidence="3">
    <location>
        <begin position="162"/>
        <end position="279"/>
    </location>
</feature>
<dbReference type="CDD" id="cd17535">
    <property type="entry name" value="REC_NarL-like"/>
    <property type="match status" value="1"/>
</dbReference>
<dbReference type="PROSITE" id="PS50887">
    <property type="entry name" value="GGDEF"/>
    <property type="match status" value="1"/>
</dbReference>
<accession>A0ABW7EXV8</accession>
<keyword evidence="1" id="KW-0597">Phosphoprotein</keyword>
<comment type="caution">
    <text evidence="4">The sequence shown here is derived from an EMBL/GenBank/DDBJ whole genome shotgun (WGS) entry which is preliminary data.</text>
</comment>
<dbReference type="PANTHER" id="PTHR33121">
    <property type="entry name" value="CYCLIC DI-GMP PHOSPHODIESTERASE PDEF"/>
    <property type="match status" value="1"/>
</dbReference>
<dbReference type="SUPFAM" id="SSF55073">
    <property type="entry name" value="Nucleotide cyclase"/>
    <property type="match status" value="1"/>
</dbReference>
<keyword evidence="5" id="KW-1185">Reference proteome</keyword>
<dbReference type="InterPro" id="IPR001789">
    <property type="entry name" value="Sig_transdc_resp-reg_receiver"/>
</dbReference>
<gene>
    <name evidence="4" type="ORF">ACG00Y_04710</name>
</gene>
<reference evidence="4 5" key="1">
    <citation type="submission" date="2024-08" db="EMBL/GenBank/DDBJ databases">
        <authorList>
            <person name="Lu H."/>
        </authorList>
    </citation>
    <scope>NUCLEOTIDE SEQUENCE [LARGE SCALE GENOMIC DNA]</scope>
    <source>
        <strain evidence="4 5">LYH14W</strain>
    </source>
</reference>
<dbReference type="SMART" id="SM00267">
    <property type="entry name" value="GGDEF"/>
    <property type="match status" value="1"/>
</dbReference>
<organism evidence="4 5">
    <name type="scientific">Pelomonas parva</name>
    <dbReference type="NCBI Taxonomy" id="3299032"/>
    <lineage>
        <taxon>Bacteria</taxon>
        <taxon>Pseudomonadati</taxon>
        <taxon>Pseudomonadota</taxon>
        <taxon>Betaproteobacteria</taxon>
        <taxon>Burkholderiales</taxon>
        <taxon>Sphaerotilaceae</taxon>
        <taxon>Roseateles</taxon>
    </lineage>
</organism>
<dbReference type="InterPro" id="IPR011006">
    <property type="entry name" value="CheY-like_superfamily"/>
</dbReference>
<dbReference type="InterPro" id="IPR029787">
    <property type="entry name" value="Nucleotide_cyclase"/>
</dbReference>
<sequence length="279" mass="29515">MNIFLVEDSASIRRLLVRRLDVMPGMRVVGEAAGQEQALGLIRWTAPDVVLLDLSLANGSGLSLLRELRRSGYTGRIAVLTSEDIDIYRRACMDAGADAFYDKASGLETLFGDLAELQPQATAAEDSKPVAMLRDGLTGLYGATALCERLDQAARIATRDKVDLAVYVLRLAGLAELPADVSDALALQVAERLSAACGEADIVARSAANQFAFVLTRVDQAGQAAAHAEHLSTLMAQPFNANGHDYALGLELGMALFPADAVSPRGLLTLAEATAFGAL</sequence>
<dbReference type="Pfam" id="PF00990">
    <property type="entry name" value="GGDEF"/>
    <property type="match status" value="1"/>
</dbReference>
<evidence type="ECO:0000313" key="4">
    <source>
        <dbReference type="EMBL" id="MFG6429199.1"/>
    </source>
</evidence>
<feature type="domain" description="Response regulatory" evidence="2">
    <location>
        <begin position="2"/>
        <end position="118"/>
    </location>
</feature>
<evidence type="ECO:0000313" key="5">
    <source>
        <dbReference type="Proteomes" id="UP001606210"/>
    </source>
</evidence>
<dbReference type="Gene3D" id="3.30.70.270">
    <property type="match status" value="1"/>
</dbReference>